<proteinExistence type="predicted"/>
<evidence type="ECO:0000313" key="1">
    <source>
        <dbReference type="EMBL" id="MBG6092110.1"/>
    </source>
</evidence>
<reference evidence="1" key="1">
    <citation type="submission" date="2020-11" db="EMBL/GenBank/DDBJ databases">
        <title>Sequencing the genomes of 1000 actinobacteria strains.</title>
        <authorList>
            <person name="Klenk H.-P."/>
        </authorList>
    </citation>
    <scope>NUCLEOTIDE SEQUENCE</scope>
    <source>
        <strain evidence="1">DSM 43175</strain>
    </source>
</reference>
<sequence length="93" mass="9856">MPAHELAPGRTDFHERILQEGLAADSAVGPATARPDGPVAVLYREGATLFAIMDGRLERVAAPGPSSSGQMRRVQPAGSVAWPSRHCLTQIIL</sequence>
<dbReference type="EMBL" id="JADOUA010000001">
    <property type="protein sequence ID" value="MBG6092110.1"/>
    <property type="molecule type" value="Genomic_DNA"/>
</dbReference>
<dbReference type="AlphaFoldDB" id="A0A931DLC1"/>
<dbReference type="Proteomes" id="UP000614047">
    <property type="component" value="Unassembled WGS sequence"/>
</dbReference>
<evidence type="ECO:0000313" key="2">
    <source>
        <dbReference type="Proteomes" id="UP000614047"/>
    </source>
</evidence>
<accession>A0A931DLC1</accession>
<gene>
    <name evidence="1" type="ORF">IW256_006223</name>
</gene>
<name>A0A931DLC1_9ACTN</name>
<organism evidence="1 2">
    <name type="scientific">Actinomadura viridis</name>
    <dbReference type="NCBI Taxonomy" id="58110"/>
    <lineage>
        <taxon>Bacteria</taxon>
        <taxon>Bacillati</taxon>
        <taxon>Actinomycetota</taxon>
        <taxon>Actinomycetes</taxon>
        <taxon>Streptosporangiales</taxon>
        <taxon>Thermomonosporaceae</taxon>
        <taxon>Actinomadura</taxon>
    </lineage>
</organism>
<comment type="caution">
    <text evidence="1">The sequence shown here is derived from an EMBL/GenBank/DDBJ whole genome shotgun (WGS) entry which is preliminary data.</text>
</comment>
<protein>
    <submittedName>
        <fullName evidence="1">Uncharacterized protein</fullName>
    </submittedName>
</protein>
<keyword evidence="2" id="KW-1185">Reference proteome</keyword>